<dbReference type="RefSeq" id="WP_025863917.1">
    <property type="nucleotide sequence ID" value="NZ_BLAX01000001.1"/>
</dbReference>
<protein>
    <recommendedName>
        <fullName evidence="4">TraB/GumN family protein</fullName>
    </recommendedName>
</protein>
<name>A0A5M4B2A4_9BACT</name>
<organism evidence="2 3">
    <name type="scientific">Prolixibacter bellariivorans</name>
    <dbReference type="NCBI Taxonomy" id="314319"/>
    <lineage>
        <taxon>Bacteria</taxon>
        <taxon>Pseudomonadati</taxon>
        <taxon>Bacteroidota</taxon>
        <taxon>Bacteroidia</taxon>
        <taxon>Marinilabiliales</taxon>
        <taxon>Prolixibacteraceae</taxon>
        <taxon>Prolixibacter</taxon>
    </lineage>
</organism>
<dbReference type="OrthoDB" id="7055505at2"/>
<comment type="caution">
    <text evidence="2">The sequence shown here is derived from an EMBL/GenBank/DDBJ whole genome shotgun (WGS) entry which is preliminary data.</text>
</comment>
<dbReference type="Proteomes" id="UP000391834">
    <property type="component" value="Unassembled WGS sequence"/>
</dbReference>
<dbReference type="EMBL" id="BLAX01000001">
    <property type="protein sequence ID" value="GET34048.1"/>
    <property type="molecule type" value="Genomic_DNA"/>
</dbReference>
<evidence type="ECO:0000313" key="2">
    <source>
        <dbReference type="EMBL" id="GET34048.1"/>
    </source>
</evidence>
<sequence>MHKLLTFLLGVFLFTNALAQSDEIPPSTQIMTLGVFHFAYPNLDAIKTKENDKISVLEEPWQSEIISVANAISEFRPTIIAIEVTPDQQGKIDSMYALYRADQFTLRKGEIYQLGFRIGKQSDVPVIYCVNDWGRHYQSVETLFKDSIRQSKFTEYYRNSPDSVYETHRKATKVKNIIGELKKLNDPAAIRERLSVYLLNPFKYEEKPGDFMGVDFETGRWFNRNLRIFRNIQRIKHNSDDRILLIIGREHLNLLNLFFDVSKEFELVSPLPYLENMNHE</sequence>
<keyword evidence="1" id="KW-0732">Signal</keyword>
<feature type="signal peptide" evidence="1">
    <location>
        <begin position="1"/>
        <end position="19"/>
    </location>
</feature>
<evidence type="ECO:0000313" key="3">
    <source>
        <dbReference type="Proteomes" id="UP000391834"/>
    </source>
</evidence>
<evidence type="ECO:0000256" key="1">
    <source>
        <dbReference type="SAM" id="SignalP"/>
    </source>
</evidence>
<gene>
    <name evidence="2" type="ORF">PbJCM13498_29110</name>
</gene>
<dbReference type="AlphaFoldDB" id="A0A5M4B2A4"/>
<dbReference type="InterPro" id="IPR043749">
    <property type="entry name" value="DUF5694"/>
</dbReference>
<evidence type="ECO:0008006" key="4">
    <source>
        <dbReference type="Google" id="ProtNLM"/>
    </source>
</evidence>
<feature type="chain" id="PRO_5024422653" description="TraB/GumN family protein" evidence="1">
    <location>
        <begin position="20"/>
        <end position="280"/>
    </location>
</feature>
<dbReference type="Pfam" id="PF18950">
    <property type="entry name" value="DUF5694"/>
    <property type="match status" value="1"/>
</dbReference>
<keyword evidence="3" id="KW-1185">Reference proteome</keyword>
<proteinExistence type="predicted"/>
<reference evidence="2 3" key="1">
    <citation type="submission" date="2019-10" db="EMBL/GenBank/DDBJ databases">
        <title>Prolixibacter strains distinguished by the presence of nitrate reductase genes were adept at nitrate-dependent anaerobic corrosion of metallic iron and carbon steel.</title>
        <authorList>
            <person name="Iino T."/>
            <person name="Shono N."/>
            <person name="Ito K."/>
            <person name="Nakamura R."/>
            <person name="Sueoka K."/>
            <person name="Harayama S."/>
            <person name="Ohkuma M."/>
        </authorList>
    </citation>
    <scope>NUCLEOTIDE SEQUENCE [LARGE SCALE GENOMIC DNA]</scope>
    <source>
        <strain evidence="2 3">JCM 13498</strain>
    </source>
</reference>
<accession>A0A5M4B2A4</accession>